<dbReference type="NCBIfam" id="TIGR02867">
    <property type="entry name" value="spore_II_P"/>
    <property type="match status" value="1"/>
</dbReference>
<name>A0ABS4GYM5_9BACL</name>
<evidence type="ECO:0000313" key="4">
    <source>
        <dbReference type="Proteomes" id="UP001519273"/>
    </source>
</evidence>
<keyword evidence="2" id="KW-1133">Transmembrane helix</keyword>
<organism evidence="3 4">
    <name type="scientific">Paenibacillus sediminis</name>
    <dbReference type="NCBI Taxonomy" id="664909"/>
    <lineage>
        <taxon>Bacteria</taxon>
        <taxon>Bacillati</taxon>
        <taxon>Bacillota</taxon>
        <taxon>Bacilli</taxon>
        <taxon>Bacillales</taxon>
        <taxon>Paenibacillaceae</taxon>
        <taxon>Paenibacillus</taxon>
    </lineage>
</organism>
<gene>
    <name evidence="3" type="ORF">J2Z20_000229</name>
</gene>
<keyword evidence="2" id="KW-0812">Transmembrane</keyword>
<dbReference type="Pfam" id="PF07454">
    <property type="entry name" value="SpoIIP"/>
    <property type="match status" value="1"/>
</dbReference>
<dbReference type="Gene3D" id="3.40.630.40">
    <property type="entry name" value="Zn-dependent exopeptidases"/>
    <property type="match status" value="1"/>
</dbReference>
<feature type="compositionally biased region" description="Polar residues" evidence="1">
    <location>
        <begin position="165"/>
        <end position="194"/>
    </location>
</feature>
<feature type="region of interest" description="Disordered" evidence="1">
    <location>
        <begin position="128"/>
        <end position="200"/>
    </location>
</feature>
<comment type="caution">
    <text evidence="3">The sequence shown here is derived from an EMBL/GenBank/DDBJ whole genome shotgun (WGS) entry which is preliminary data.</text>
</comment>
<sequence length="422" mass="47320">MKWLRKHTNHISRWKENMMRVLVMGQTFALLTIGSMVFFMVLGLGGMAEKSLHSSPVSSMKGFAATVSSRFFMDMIGMEMPYLKTKQNDYTFSAKNMTTFVFQLLTNVNPMDPKTLIAREVPGIGADDPVLLRHGSGNEEVDAPQDYHSDTNHDDTVKIDEHNQEPQQDPSSNDQNNSKSGQSDTSGNAGDSQPSKSSSKKVVMIYHSHPRESFNPMLHTNNDNPESNKLNVGTIGEFMAKRLEDRGVGVFHSRTDYASTIANYNYYYSYKYSRETVKAAIAQYNDLNYFIDIHRDSQHYQKTTATIGGVSYAKVYFIIGHENKNWSKNEKFANEIHERLEKAYPGVSRGVWAKTAKEGNGEYNQSFSPNSILIEVGGVDNSEEELERTVDILANIITDIYWTDSKAQTVNASSDGSGKGGK</sequence>
<feature type="compositionally biased region" description="Basic and acidic residues" evidence="1">
    <location>
        <begin position="145"/>
        <end position="164"/>
    </location>
</feature>
<dbReference type="InterPro" id="IPR010897">
    <property type="entry name" value="Spore_II_P"/>
</dbReference>
<evidence type="ECO:0000256" key="2">
    <source>
        <dbReference type="SAM" id="Phobius"/>
    </source>
</evidence>
<keyword evidence="2" id="KW-0472">Membrane</keyword>
<protein>
    <submittedName>
        <fullName evidence="3">Stage II sporulation protein P</fullName>
    </submittedName>
</protein>
<dbReference type="SUPFAM" id="SSF53187">
    <property type="entry name" value="Zn-dependent exopeptidases"/>
    <property type="match status" value="1"/>
</dbReference>
<keyword evidence="4" id="KW-1185">Reference proteome</keyword>
<accession>A0ABS4GYM5</accession>
<proteinExistence type="predicted"/>
<dbReference type="EMBL" id="JAGGKP010000001">
    <property type="protein sequence ID" value="MBP1935368.1"/>
    <property type="molecule type" value="Genomic_DNA"/>
</dbReference>
<evidence type="ECO:0000256" key="1">
    <source>
        <dbReference type="SAM" id="MobiDB-lite"/>
    </source>
</evidence>
<dbReference type="RefSeq" id="WP_209844553.1">
    <property type="nucleotide sequence ID" value="NZ_CBCRVE010000001.1"/>
</dbReference>
<evidence type="ECO:0000313" key="3">
    <source>
        <dbReference type="EMBL" id="MBP1935368.1"/>
    </source>
</evidence>
<feature type="transmembrane region" description="Helical" evidence="2">
    <location>
        <begin position="21"/>
        <end position="48"/>
    </location>
</feature>
<reference evidence="3 4" key="1">
    <citation type="submission" date="2021-03" db="EMBL/GenBank/DDBJ databases">
        <title>Genomic Encyclopedia of Type Strains, Phase IV (KMG-IV): sequencing the most valuable type-strain genomes for metagenomic binning, comparative biology and taxonomic classification.</title>
        <authorList>
            <person name="Goeker M."/>
        </authorList>
    </citation>
    <scope>NUCLEOTIDE SEQUENCE [LARGE SCALE GENOMIC DNA]</scope>
    <source>
        <strain evidence="3 4">DSM 23491</strain>
    </source>
</reference>
<dbReference type="Proteomes" id="UP001519273">
    <property type="component" value="Unassembled WGS sequence"/>
</dbReference>